<dbReference type="InterPro" id="IPR055173">
    <property type="entry name" value="NrdR-like_N"/>
</dbReference>
<protein>
    <submittedName>
        <fullName evidence="2">Transcription elongation factor Elf1 like</fullName>
    </submittedName>
</protein>
<reference evidence="2" key="1">
    <citation type="journal article" date="2021" name="Proc. Natl. Acad. Sci. U.S.A.">
        <title>A Catalog of Tens of Thousands of Viruses from Human Metagenomes Reveals Hidden Associations with Chronic Diseases.</title>
        <authorList>
            <person name="Tisza M.J."/>
            <person name="Buck C.B."/>
        </authorList>
    </citation>
    <scope>NUCLEOTIDE SEQUENCE</scope>
    <source>
        <strain evidence="2">CtDvB7</strain>
    </source>
</reference>
<sequence length="62" mass="7250">MICPKCAFEKTKVISTIKSTVNERWRKCPQCGATFVTVEIVKIDDDLKKYVKEILKEDDERK</sequence>
<proteinExistence type="predicted"/>
<evidence type="ECO:0000313" key="2">
    <source>
        <dbReference type="EMBL" id="DAF92874.1"/>
    </source>
</evidence>
<name>A0A8S5UEP4_9CAUD</name>
<keyword evidence="2" id="KW-0648">Protein biosynthesis</keyword>
<feature type="domain" description="Transcriptional repressor NrdR-like N-terminal" evidence="1">
    <location>
        <begin position="1"/>
        <end position="39"/>
    </location>
</feature>
<evidence type="ECO:0000259" key="1">
    <source>
        <dbReference type="Pfam" id="PF22811"/>
    </source>
</evidence>
<organism evidence="2">
    <name type="scientific">Myoviridae sp. ctDvB7</name>
    <dbReference type="NCBI Taxonomy" id="2825057"/>
    <lineage>
        <taxon>Viruses</taxon>
        <taxon>Duplodnaviria</taxon>
        <taxon>Heunggongvirae</taxon>
        <taxon>Uroviricota</taxon>
        <taxon>Caudoviricetes</taxon>
    </lineage>
</organism>
<dbReference type="Pfam" id="PF22811">
    <property type="entry name" value="Zn_ribbon_NrdR"/>
    <property type="match status" value="1"/>
</dbReference>
<accession>A0A8S5UEP4</accession>
<dbReference type="EMBL" id="BK016075">
    <property type="protein sequence ID" value="DAF92874.1"/>
    <property type="molecule type" value="Genomic_DNA"/>
</dbReference>
<keyword evidence="2" id="KW-0251">Elongation factor</keyword>